<sequence length="99" mass="10916">MRGFLTELYSDTGYFHNNLYEKTAAPHPDTPNSSSLPSLVAGWIQKAWLDSSEEPILQPLPSRLHLWLQGGPRGRDAAVCRASPLWTVRGKKKGLSAGD</sequence>
<organism evidence="1 2">
    <name type="scientific">Oryzias melastigma</name>
    <name type="common">Marine medaka</name>
    <dbReference type="NCBI Taxonomy" id="30732"/>
    <lineage>
        <taxon>Eukaryota</taxon>
        <taxon>Metazoa</taxon>
        <taxon>Chordata</taxon>
        <taxon>Craniata</taxon>
        <taxon>Vertebrata</taxon>
        <taxon>Euteleostomi</taxon>
        <taxon>Actinopterygii</taxon>
        <taxon>Neopterygii</taxon>
        <taxon>Teleostei</taxon>
        <taxon>Neoteleostei</taxon>
        <taxon>Acanthomorphata</taxon>
        <taxon>Ovalentaria</taxon>
        <taxon>Atherinomorphae</taxon>
        <taxon>Beloniformes</taxon>
        <taxon>Adrianichthyidae</taxon>
        <taxon>Oryziinae</taxon>
        <taxon>Oryzias</taxon>
    </lineage>
</organism>
<gene>
    <name evidence="1" type="ORF">FQA47_018485</name>
</gene>
<evidence type="ECO:0000313" key="2">
    <source>
        <dbReference type="Proteomes" id="UP000646548"/>
    </source>
</evidence>
<name>A0A834CIA2_ORYME</name>
<dbReference type="AlphaFoldDB" id="A0A834CIA2"/>
<reference evidence="1" key="1">
    <citation type="journal article" name="BMC Genomics">
        <title>Long-read sequencing and de novo genome assembly of marine medaka (Oryzias melastigma).</title>
        <authorList>
            <person name="Liang P."/>
            <person name="Saqib H.S.A."/>
            <person name="Ni X."/>
            <person name="Shen Y."/>
        </authorList>
    </citation>
    <scope>NUCLEOTIDE SEQUENCE</scope>
    <source>
        <strain evidence="1">Bigg-433</strain>
    </source>
</reference>
<comment type="caution">
    <text evidence="1">The sequence shown here is derived from an EMBL/GenBank/DDBJ whole genome shotgun (WGS) entry which is preliminary data.</text>
</comment>
<accession>A0A834CIA2</accession>
<protein>
    <submittedName>
        <fullName evidence="1">Uncharacterized protein</fullName>
    </submittedName>
</protein>
<proteinExistence type="predicted"/>
<dbReference type="EMBL" id="WKFB01000191">
    <property type="protein sequence ID" value="KAF6732433.1"/>
    <property type="molecule type" value="Genomic_DNA"/>
</dbReference>
<evidence type="ECO:0000313" key="1">
    <source>
        <dbReference type="EMBL" id="KAF6732433.1"/>
    </source>
</evidence>
<dbReference type="Proteomes" id="UP000646548">
    <property type="component" value="Unassembled WGS sequence"/>
</dbReference>